<dbReference type="RefSeq" id="WP_084054218.1">
    <property type="nucleotide sequence ID" value="NZ_FWWT01000022.1"/>
</dbReference>
<evidence type="ECO:0000313" key="2">
    <source>
        <dbReference type="EMBL" id="SMB95555.1"/>
    </source>
</evidence>
<dbReference type="Proteomes" id="UP000192731">
    <property type="component" value="Unassembled WGS sequence"/>
</dbReference>
<dbReference type="Pfam" id="PF06114">
    <property type="entry name" value="Peptidase_M78"/>
    <property type="match status" value="1"/>
</dbReference>
<evidence type="ECO:0000259" key="1">
    <source>
        <dbReference type="Pfam" id="PF06114"/>
    </source>
</evidence>
<dbReference type="AlphaFoldDB" id="A0A1W1VQA5"/>
<organism evidence="2 3">
    <name type="scientific">Desulfonispora thiosulfatigenes DSM 11270</name>
    <dbReference type="NCBI Taxonomy" id="656914"/>
    <lineage>
        <taxon>Bacteria</taxon>
        <taxon>Bacillati</taxon>
        <taxon>Bacillota</taxon>
        <taxon>Clostridia</taxon>
        <taxon>Eubacteriales</taxon>
        <taxon>Peptococcaceae</taxon>
        <taxon>Desulfonispora</taxon>
    </lineage>
</organism>
<dbReference type="Gene3D" id="1.10.10.2910">
    <property type="match status" value="1"/>
</dbReference>
<protein>
    <recommendedName>
        <fullName evidence="1">IrrE N-terminal-like domain-containing protein</fullName>
    </recommendedName>
</protein>
<gene>
    <name evidence="2" type="ORF">SAMN00017405_0428</name>
</gene>
<sequence length="153" mass="17183">MNIAIKKALAVLENYGLLSCVLTFRQIQSILDSENIIFNNFSFNGRLKERYISTGDGISIITINGDAETQDAKHLTAHALGHHFLHKGNYAYIDNIVLDKHENQAEDFAAILLVPPLALSKSKPSTTIELTELFEIPLHLAERRLKIFEMHGL</sequence>
<evidence type="ECO:0000313" key="3">
    <source>
        <dbReference type="Proteomes" id="UP000192731"/>
    </source>
</evidence>
<dbReference type="InterPro" id="IPR010359">
    <property type="entry name" value="IrrE_HExxH"/>
</dbReference>
<feature type="domain" description="IrrE N-terminal-like" evidence="1">
    <location>
        <begin position="53"/>
        <end position="146"/>
    </location>
</feature>
<dbReference type="OrthoDB" id="1806596at2"/>
<reference evidence="2 3" key="1">
    <citation type="submission" date="2017-04" db="EMBL/GenBank/DDBJ databases">
        <authorList>
            <person name="Afonso C.L."/>
            <person name="Miller P.J."/>
            <person name="Scott M.A."/>
            <person name="Spackman E."/>
            <person name="Goraichik I."/>
            <person name="Dimitrov K.M."/>
            <person name="Suarez D.L."/>
            <person name="Swayne D.E."/>
        </authorList>
    </citation>
    <scope>NUCLEOTIDE SEQUENCE [LARGE SCALE GENOMIC DNA]</scope>
    <source>
        <strain evidence="2 3">DSM 11270</strain>
    </source>
</reference>
<dbReference type="EMBL" id="FWWT01000022">
    <property type="protein sequence ID" value="SMB95555.1"/>
    <property type="molecule type" value="Genomic_DNA"/>
</dbReference>
<proteinExistence type="predicted"/>
<dbReference type="STRING" id="656914.SAMN00017405_0428"/>
<keyword evidence="3" id="KW-1185">Reference proteome</keyword>
<name>A0A1W1VQA5_DESTI</name>
<accession>A0A1W1VQA5</accession>